<dbReference type="OrthoDB" id="2418220at2"/>
<dbReference type="EMBL" id="FOEN01000003">
    <property type="protein sequence ID" value="SEP93223.1"/>
    <property type="molecule type" value="Genomic_DNA"/>
</dbReference>
<reference evidence="1 2" key="1">
    <citation type="submission" date="2016-10" db="EMBL/GenBank/DDBJ databases">
        <authorList>
            <person name="de Groot N.N."/>
        </authorList>
    </citation>
    <scope>NUCLEOTIDE SEQUENCE [LARGE SCALE GENOMIC DNA]</scope>
    <source>
        <strain evidence="1 2">DSM 15695</strain>
    </source>
</reference>
<name>A0A1H9BXC9_9LACT</name>
<dbReference type="STRING" id="89093.SAMN04488558_103126"/>
<accession>A0A1H9BXC9</accession>
<evidence type="ECO:0008006" key="3">
    <source>
        <dbReference type="Google" id="ProtNLM"/>
    </source>
</evidence>
<dbReference type="Proteomes" id="UP000198833">
    <property type="component" value="Unassembled WGS sequence"/>
</dbReference>
<evidence type="ECO:0000313" key="1">
    <source>
        <dbReference type="EMBL" id="SEP93223.1"/>
    </source>
</evidence>
<keyword evidence="2" id="KW-1185">Reference proteome</keyword>
<dbReference type="AlphaFoldDB" id="A0A1H9BXC9"/>
<gene>
    <name evidence="1" type="ORF">SAMN04488558_103126</name>
</gene>
<sequence length="78" mass="9100">MSFDYSALSGKIVEKYGTQYNFAIAMNLSERSLSLKLNNKVPWKDGEIFKAKELLDIVSEDIPYYFFNVKVHEREQTT</sequence>
<dbReference type="InterPro" id="IPR008003">
    <property type="entry name" value="DUF739"/>
</dbReference>
<proteinExistence type="predicted"/>
<protein>
    <recommendedName>
        <fullName evidence="3">DUF739 family protein</fullName>
    </recommendedName>
</protein>
<dbReference type="Pfam" id="PF05339">
    <property type="entry name" value="DUF739"/>
    <property type="match status" value="1"/>
</dbReference>
<evidence type="ECO:0000313" key="2">
    <source>
        <dbReference type="Proteomes" id="UP000198833"/>
    </source>
</evidence>
<dbReference type="RefSeq" id="WP_092570916.1">
    <property type="nucleotide sequence ID" value="NZ_FOEN01000003.1"/>
</dbReference>
<organism evidence="1 2">
    <name type="scientific">Ignavigranum ruoffiae</name>
    <dbReference type="NCBI Taxonomy" id="89093"/>
    <lineage>
        <taxon>Bacteria</taxon>
        <taxon>Bacillati</taxon>
        <taxon>Bacillota</taxon>
        <taxon>Bacilli</taxon>
        <taxon>Lactobacillales</taxon>
        <taxon>Aerococcaceae</taxon>
        <taxon>Ignavigranum</taxon>
    </lineage>
</organism>